<organism evidence="1 2">
    <name type="scientific">Halalkalibacter okhensis</name>
    <dbReference type="NCBI Taxonomy" id="333138"/>
    <lineage>
        <taxon>Bacteria</taxon>
        <taxon>Bacillati</taxon>
        <taxon>Bacillota</taxon>
        <taxon>Bacilli</taxon>
        <taxon>Bacillales</taxon>
        <taxon>Bacillaceae</taxon>
        <taxon>Halalkalibacter</taxon>
    </lineage>
</organism>
<name>A0A0B0IKV0_9BACI</name>
<dbReference type="OrthoDB" id="2601083at2"/>
<sequence>MIQRLKREQREEQILLSLKRCDYLSRSQIQHMHKLGSDRNARKVLANMSDYVSSFRDKEKVYYLNAGGRERVECNKVRKKSVQVGHYLMRNQLYIHLGQPNDWKNEVKLGFEGIGFIIADSFYQKDNVFYAVEIDHTQKMLKNRSKIDKYKAIIKHANFPIKIIWLTTTDYRKKQLEKLCDGVDAQVLLIDDIN</sequence>
<comment type="caution">
    <text evidence="1">The sequence shown here is derived from an EMBL/GenBank/DDBJ whole genome shotgun (WGS) entry which is preliminary data.</text>
</comment>
<protein>
    <recommendedName>
        <fullName evidence="3">Replication-relaxation</fullName>
    </recommendedName>
</protein>
<dbReference type="EMBL" id="JRJU01000007">
    <property type="protein sequence ID" value="KHF40694.1"/>
    <property type="molecule type" value="Genomic_DNA"/>
</dbReference>
<accession>A0A0B0IKV0</accession>
<dbReference type="AlphaFoldDB" id="A0A0B0IKV0"/>
<dbReference type="Pfam" id="PF13814">
    <property type="entry name" value="Replic_Relax"/>
    <property type="match status" value="1"/>
</dbReference>
<evidence type="ECO:0000313" key="2">
    <source>
        <dbReference type="Proteomes" id="UP000030832"/>
    </source>
</evidence>
<keyword evidence="2" id="KW-1185">Reference proteome</keyword>
<proteinExistence type="predicted"/>
<dbReference type="Proteomes" id="UP000030832">
    <property type="component" value="Unassembled WGS sequence"/>
</dbReference>
<dbReference type="eggNOG" id="ENOG5030HHG">
    <property type="taxonomic scope" value="Bacteria"/>
</dbReference>
<evidence type="ECO:0000313" key="1">
    <source>
        <dbReference type="EMBL" id="KHF40694.1"/>
    </source>
</evidence>
<reference evidence="1 2" key="1">
    <citation type="submission" date="2014-09" db="EMBL/GenBank/DDBJ databases">
        <title>Genome sequencing and annotation of Bacillus Okhensis strain Kh10-101T.</title>
        <authorList>
            <person name="Prakash J.S."/>
        </authorList>
    </citation>
    <scope>NUCLEOTIDE SEQUENCE [LARGE SCALE GENOMIC DNA]</scope>
    <source>
        <strain evidence="2">Kh10-101T</strain>
    </source>
</reference>
<dbReference type="InterPro" id="IPR025855">
    <property type="entry name" value="Replic_Relax"/>
</dbReference>
<evidence type="ECO:0008006" key="3">
    <source>
        <dbReference type="Google" id="ProtNLM"/>
    </source>
</evidence>
<gene>
    <name evidence="1" type="ORF">LQ50_07825</name>
</gene>